<name>A0A2U1JTV7_9BACI</name>
<dbReference type="Gene3D" id="3.30.1360.170">
    <property type="match status" value="1"/>
</dbReference>
<dbReference type="InterPro" id="IPR036098">
    <property type="entry name" value="Thymidylate_synthase_ThyX_sf"/>
</dbReference>
<dbReference type="Pfam" id="PF02511">
    <property type="entry name" value="Thy1"/>
    <property type="match status" value="1"/>
</dbReference>
<keyword evidence="4" id="KW-1185">Reference proteome</keyword>
<accession>A0A2U1JTV7</accession>
<dbReference type="GO" id="GO:0004799">
    <property type="term" value="F:thymidylate synthase activity"/>
    <property type="evidence" value="ECO:0007669"/>
    <property type="project" value="TreeGrafter"/>
</dbReference>
<evidence type="ECO:0000256" key="2">
    <source>
        <dbReference type="SAM" id="MobiDB-lite"/>
    </source>
</evidence>
<dbReference type="GO" id="GO:0050660">
    <property type="term" value="F:flavin adenine dinucleotide binding"/>
    <property type="evidence" value="ECO:0007669"/>
    <property type="project" value="UniProtKB-UniRule"/>
</dbReference>
<dbReference type="GO" id="GO:0050797">
    <property type="term" value="F:thymidylate synthase (FAD) activity"/>
    <property type="evidence" value="ECO:0007669"/>
    <property type="project" value="UniProtKB-UniRule"/>
</dbReference>
<proteinExistence type="predicted"/>
<sequence>MTKINVLDKGYVRLVDCMGDDTTIVNAARVSYDKQTDELSDKDKRLIKFLATHEHTSPFRHATLQFEVYAPLMVARQWWKYVVGSNHTMEAWNESSRRYVTEEPEFYVPGSKSWRSAPNNSKQGSGKPVDDDLGMDALHRLMDTVFRGEQNYRWALENGICAEQARLFLPAYGMYVRWYWTASLQSVAHFINQRVESDAQKEIQEYAHAVKELALEKFPVSLSELIKP</sequence>
<organism evidence="3 4">
    <name type="scientific">Pueribacillus theae</name>
    <dbReference type="NCBI Taxonomy" id="2171751"/>
    <lineage>
        <taxon>Bacteria</taxon>
        <taxon>Bacillati</taxon>
        <taxon>Bacillota</taxon>
        <taxon>Bacilli</taxon>
        <taxon>Bacillales</taxon>
        <taxon>Bacillaceae</taxon>
        <taxon>Pueribacillus</taxon>
    </lineage>
</organism>
<dbReference type="InterPro" id="IPR003669">
    <property type="entry name" value="Thymidylate_synthase_ThyX"/>
</dbReference>
<dbReference type="NCBIfam" id="TIGR02170">
    <property type="entry name" value="thyX"/>
    <property type="match status" value="1"/>
</dbReference>
<dbReference type="GO" id="GO:0070402">
    <property type="term" value="F:NADPH binding"/>
    <property type="evidence" value="ECO:0007669"/>
    <property type="project" value="TreeGrafter"/>
</dbReference>
<feature type="compositionally biased region" description="Polar residues" evidence="2">
    <location>
        <begin position="113"/>
        <end position="124"/>
    </location>
</feature>
<evidence type="ECO:0000313" key="4">
    <source>
        <dbReference type="Proteomes" id="UP000245998"/>
    </source>
</evidence>
<evidence type="ECO:0000313" key="3">
    <source>
        <dbReference type="EMBL" id="PWA08636.1"/>
    </source>
</evidence>
<evidence type="ECO:0000256" key="1">
    <source>
        <dbReference type="NCBIfam" id="TIGR02170"/>
    </source>
</evidence>
<dbReference type="AlphaFoldDB" id="A0A2U1JTV7"/>
<dbReference type="PANTHER" id="PTHR34934:SF1">
    <property type="entry name" value="FLAVIN-DEPENDENT THYMIDYLATE SYNTHASE"/>
    <property type="match status" value="1"/>
</dbReference>
<dbReference type="EMBL" id="QCZG01000035">
    <property type="protein sequence ID" value="PWA08636.1"/>
    <property type="molecule type" value="Genomic_DNA"/>
</dbReference>
<dbReference type="OrthoDB" id="9774464at2"/>
<dbReference type="SUPFAM" id="SSF69796">
    <property type="entry name" value="Thymidylate synthase-complementing protein Thy1"/>
    <property type="match status" value="1"/>
</dbReference>
<comment type="caution">
    <text evidence="3">The sequence shown here is derived from an EMBL/GenBank/DDBJ whole genome shotgun (WGS) entry which is preliminary data.</text>
</comment>
<feature type="region of interest" description="Disordered" evidence="2">
    <location>
        <begin position="109"/>
        <end position="130"/>
    </location>
</feature>
<dbReference type="EC" id="2.1.1.148" evidence="1"/>
<dbReference type="GO" id="GO:0006231">
    <property type="term" value="P:dTMP biosynthetic process"/>
    <property type="evidence" value="ECO:0007669"/>
    <property type="project" value="UniProtKB-UniRule"/>
</dbReference>
<dbReference type="CDD" id="cd20175">
    <property type="entry name" value="ThyX"/>
    <property type="match status" value="1"/>
</dbReference>
<protein>
    <recommendedName>
        <fullName evidence="1">FAD-dependent thymidylate synthase</fullName>
        <ecNumber evidence="1">2.1.1.148</ecNumber>
    </recommendedName>
</protein>
<dbReference type="Proteomes" id="UP000245998">
    <property type="component" value="Unassembled WGS sequence"/>
</dbReference>
<dbReference type="RefSeq" id="WP_116555609.1">
    <property type="nucleotide sequence ID" value="NZ_QCZG01000035.1"/>
</dbReference>
<dbReference type="PROSITE" id="PS51331">
    <property type="entry name" value="THYX"/>
    <property type="match status" value="1"/>
</dbReference>
<reference evidence="3 4" key="1">
    <citation type="submission" date="2018-04" db="EMBL/GenBank/DDBJ databases">
        <title>Camelliibacillus theae gen. nov., sp. nov., isolated from Pu'er tea.</title>
        <authorList>
            <person name="Niu L."/>
        </authorList>
    </citation>
    <scope>NUCLEOTIDE SEQUENCE [LARGE SCALE GENOMIC DNA]</scope>
    <source>
        <strain evidence="3 4">T8</strain>
    </source>
</reference>
<gene>
    <name evidence="3" type="primary">thyX</name>
    <name evidence="3" type="ORF">DCC39_14450</name>
</gene>
<dbReference type="PANTHER" id="PTHR34934">
    <property type="entry name" value="FLAVIN-DEPENDENT THYMIDYLATE SYNTHASE"/>
    <property type="match status" value="1"/>
</dbReference>